<name>A0A370D815_9GAMM</name>
<evidence type="ECO:0000313" key="3">
    <source>
        <dbReference type="Proteomes" id="UP000254266"/>
    </source>
</evidence>
<dbReference type="Gene3D" id="3.40.50.300">
    <property type="entry name" value="P-loop containing nucleotide triphosphate hydrolases"/>
    <property type="match status" value="1"/>
</dbReference>
<dbReference type="Pfam" id="PF17868">
    <property type="entry name" value="AAA_lid_8"/>
    <property type="match status" value="1"/>
</dbReference>
<dbReference type="InterPro" id="IPR050513">
    <property type="entry name" value="RavA_ATPases"/>
</dbReference>
<dbReference type="PRINTS" id="PR00300">
    <property type="entry name" value="CLPPROTEASEA"/>
</dbReference>
<dbReference type="AlphaFoldDB" id="A0A370D815"/>
<sequence>MKTKLKNIFSYIESTLIERSVPVRLSLLAALSGEHLLLLGPPGTAKSELARKLCNVFTDINYFERLLTRFSVPEELFGPLSIKALEDDRYHRLTTGYLPDASVAFIDEIFKANSAILNSLLTILNEREFDNGNVRVNVPLISVIAASNELPDDEGLDALFDRFLFRYQVVPVTNDGFNDLLEISSDSESSQFDFEKLSVSDVDEIQSNSNSIKLNAESHELLRKLRNHLSDKSIYISDRRWRKALKILQVCAFTNNKDVIDVWDCVLLTHLMWNHPDQIEDLNNWFIEMLKLDIYNQTKRIEKLVLVWESKLDEDKSRYTQKTNSSGENLYKTPEGKITTQHERVSLAERDNEVLFLAPPDKNDRTNNGAGYTLNELEELFFDDNFKQSHIEGRWVDVQNYINNTQNRLVNRIDFEALTELYYFSEDYIVNQRSELTDIINNVKYECDNFIKIQNKINTVENDHLWLSGGFIKKSSDEINLMVPKLVDYHQRLQSLLIINESLNKKKHKEITIN</sequence>
<dbReference type="SMART" id="SM00382">
    <property type="entry name" value="AAA"/>
    <property type="match status" value="1"/>
</dbReference>
<dbReference type="InterPro" id="IPR003593">
    <property type="entry name" value="AAA+_ATPase"/>
</dbReference>
<reference evidence="2 3" key="1">
    <citation type="journal article" date="2018" name="ISME J.">
        <title>Endosymbiont genomes yield clues of tubeworm success.</title>
        <authorList>
            <person name="Li Y."/>
            <person name="Liles M.R."/>
            <person name="Halanych K.M."/>
        </authorList>
    </citation>
    <scope>NUCLEOTIDE SEQUENCE [LARGE SCALE GENOMIC DNA]</scope>
    <source>
        <strain evidence="2">A1464</strain>
    </source>
</reference>
<dbReference type="InterPro" id="IPR001270">
    <property type="entry name" value="ClpA/B"/>
</dbReference>
<dbReference type="SUPFAM" id="SSF52540">
    <property type="entry name" value="P-loop containing nucleoside triphosphate hydrolases"/>
    <property type="match status" value="1"/>
</dbReference>
<dbReference type="EMBL" id="QFXC01000014">
    <property type="protein sequence ID" value="RDH80760.1"/>
    <property type="molecule type" value="Genomic_DNA"/>
</dbReference>
<dbReference type="PANTHER" id="PTHR32204:SF0">
    <property type="entry name" value="ATPASE RAVA"/>
    <property type="match status" value="1"/>
</dbReference>
<keyword evidence="3" id="KW-1185">Reference proteome</keyword>
<dbReference type="GO" id="GO:0005524">
    <property type="term" value="F:ATP binding"/>
    <property type="evidence" value="ECO:0007669"/>
    <property type="project" value="InterPro"/>
</dbReference>
<dbReference type="InterPro" id="IPR027417">
    <property type="entry name" value="P-loop_NTPase"/>
</dbReference>
<dbReference type="Proteomes" id="UP000254266">
    <property type="component" value="Unassembled WGS sequence"/>
</dbReference>
<comment type="caution">
    <text evidence="2">The sequence shown here is derived from an EMBL/GenBank/DDBJ whole genome shotgun (WGS) entry which is preliminary data.</text>
</comment>
<evidence type="ECO:0000259" key="1">
    <source>
        <dbReference type="SMART" id="SM00382"/>
    </source>
</evidence>
<feature type="domain" description="AAA+ ATPase" evidence="1">
    <location>
        <begin position="32"/>
        <end position="173"/>
    </location>
</feature>
<dbReference type="PANTHER" id="PTHR32204">
    <property type="entry name" value="ATPASE RAVA"/>
    <property type="match status" value="1"/>
</dbReference>
<dbReference type="Pfam" id="PF20030">
    <property type="entry name" value="bpMoxR"/>
    <property type="match status" value="1"/>
</dbReference>
<accession>A0A370D815</accession>
<dbReference type="InterPro" id="IPR045427">
    <property type="entry name" value="MoxR"/>
</dbReference>
<gene>
    <name evidence="2" type="ORF">DIZ80_17185</name>
</gene>
<protein>
    <submittedName>
        <fullName evidence="2">ATPase</fullName>
    </submittedName>
</protein>
<evidence type="ECO:0000313" key="2">
    <source>
        <dbReference type="EMBL" id="RDH80760.1"/>
    </source>
</evidence>
<organism evidence="2 3">
    <name type="scientific">endosymbiont of Galathealinum brachiosum</name>
    <dbReference type="NCBI Taxonomy" id="2200906"/>
    <lineage>
        <taxon>Bacteria</taxon>
        <taxon>Pseudomonadati</taxon>
        <taxon>Pseudomonadota</taxon>
        <taxon>Gammaproteobacteria</taxon>
        <taxon>sulfur-oxidizing symbionts</taxon>
    </lineage>
</organism>
<proteinExistence type="predicted"/>
<dbReference type="InterPro" id="IPR041538">
    <property type="entry name" value="RavA-like_AAA_lid"/>
</dbReference>
<dbReference type="CDD" id="cd00009">
    <property type="entry name" value="AAA"/>
    <property type="match status" value="1"/>
</dbReference>